<organism evidence="1 2">
    <name type="scientific">Lasius platythorax</name>
    <dbReference type="NCBI Taxonomy" id="488582"/>
    <lineage>
        <taxon>Eukaryota</taxon>
        <taxon>Metazoa</taxon>
        <taxon>Ecdysozoa</taxon>
        <taxon>Arthropoda</taxon>
        <taxon>Hexapoda</taxon>
        <taxon>Insecta</taxon>
        <taxon>Pterygota</taxon>
        <taxon>Neoptera</taxon>
        <taxon>Endopterygota</taxon>
        <taxon>Hymenoptera</taxon>
        <taxon>Apocrita</taxon>
        <taxon>Aculeata</taxon>
        <taxon>Formicoidea</taxon>
        <taxon>Formicidae</taxon>
        <taxon>Formicinae</taxon>
        <taxon>Lasius</taxon>
        <taxon>Lasius</taxon>
    </lineage>
</organism>
<dbReference type="PANTHER" id="PTHR34153">
    <property type="entry name" value="SI:CH211-262H13.3-RELATED-RELATED"/>
    <property type="match status" value="1"/>
</dbReference>
<dbReference type="EMBL" id="OZ034826">
    <property type="protein sequence ID" value="CAL1680948.1"/>
    <property type="molecule type" value="Genomic_DNA"/>
</dbReference>
<reference evidence="1" key="1">
    <citation type="submission" date="2024-04" db="EMBL/GenBank/DDBJ databases">
        <authorList>
            <consortium name="Molecular Ecology Group"/>
        </authorList>
    </citation>
    <scope>NUCLEOTIDE SEQUENCE</scope>
</reference>
<name>A0AAV2NMB4_9HYME</name>
<protein>
    <recommendedName>
        <fullName evidence="3">DUF4806 domain-containing protein</fullName>
    </recommendedName>
</protein>
<gene>
    <name evidence="1" type="ORF">LPLAT_LOCUS7116</name>
</gene>
<sequence>MQFNERLQNDEAIRKCFYKKIKYIGGNTVQKMISNILTTCITFEVGHKLSWTGAKNTVAIENSTFANTIIGAVTYVKEKTPDCSIALIVKHIRNWLQHDKMRYRMKKMQGEGRNNNENQH</sequence>
<accession>A0AAV2NMB4</accession>
<evidence type="ECO:0000313" key="2">
    <source>
        <dbReference type="Proteomes" id="UP001497644"/>
    </source>
</evidence>
<dbReference type="Proteomes" id="UP001497644">
    <property type="component" value="Chromosome 3"/>
</dbReference>
<evidence type="ECO:0000313" key="1">
    <source>
        <dbReference type="EMBL" id="CAL1680948.1"/>
    </source>
</evidence>
<keyword evidence="2" id="KW-1185">Reference proteome</keyword>
<proteinExistence type="predicted"/>
<dbReference type="AlphaFoldDB" id="A0AAV2NMB4"/>
<dbReference type="PANTHER" id="PTHR34153:SF2">
    <property type="entry name" value="SI:CH211-262H13.3-RELATED"/>
    <property type="match status" value="1"/>
</dbReference>
<evidence type="ECO:0008006" key="3">
    <source>
        <dbReference type="Google" id="ProtNLM"/>
    </source>
</evidence>